<feature type="region of interest" description="Disordered" evidence="1">
    <location>
        <begin position="61"/>
        <end position="81"/>
    </location>
</feature>
<dbReference type="EMBL" id="LR798253">
    <property type="protein sequence ID" value="CAB5217957.1"/>
    <property type="molecule type" value="Genomic_DNA"/>
</dbReference>
<feature type="compositionally biased region" description="Polar residues" evidence="1">
    <location>
        <begin position="100"/>
        <end position="112"/>
    </location>
</feature>
<feature type="region of interest" description="Disordered" evidence="1">
    <location>
        <begin position="100"/>
        <end position="124"/>
    </location>
</feature>
<feature type="region of interest" description="Disordered" evidence="1">
    <location>
        <begin position="334"/>
        <end position="353"/>
    </location>
</feature>
<feature type="region of interest" description="Disordered" evidence="1">
    <location>
        <begin position="1"/>
        <end position="42"/>
    </location>
</feature>
<feature type="compositionally biased region" description="Low complexity" evidence="1">
    <location>
        <begin position="334"/>
        <end position="343"/>
    </location>
</feature>
<protein>
    <submittedName>
        <fullName evidence="2">Uncharacterized protein</fullName>
    </submittedName>
</protein>
<evidence type="ECO:0000256" key="1">
    <source>
        <dbReference type="SAM" id="MobiDB-lite"/>
    </source>
</evidence>
<feature type="region of interest" description="Disordered" evidence="1">
    <location>
        <begin position="828"/>
        <end position="850"/>
    </location>
</feature>
<evidence type="ECO:0000313" key="2">
    <source>
        <dbReference type="EMBL" id="CAB5217957.1"/>
    </source>
</evidence>
<sequence>MDELEKFLGGGAAVATPPKPRVPKATEEDELKKKKTSSVDANKTAEADAAALMAAIARTSKGDTIAPKPSPMSGLNPNLQPASDPLDEFLSNKQITSTAPSAVATNASNAPAQVTAPPPEAQNQPKIRSILGDVLLKGLKAKQDLQQNIGQRVAGGIDTIYGVVPATVGAAVQAVTTPFVTEGPIFSIKTPSELKQGAQRAEEIGQKVAGAIDKPIGKALGITGKEAYQQPLSGVTQPIAEQINKMFNALGMTPEQISENLKSKYNLTLPPETIRNMVVIGSTALPQALKETGQVFSKAAKPFRQMAEELEIVRPGALSKAEAEAQFQARQAPAGSAGAAASQTNPLAGKITGEETVRGQFPQIKLSKTPTDVPVNEQILRSQAVQEVMPGVGVRPGVVTGNENLLRNEHTKAKLDTPEGQLFKQQIANEQIALSKYAEDRVHATGASQTLINDEQRGGRINDVFHGVDPSEPSNASITGYLNQAKKQIYDDAFAKVGNDKINTSHADSLFVDPRVKATFKAAGTTNVLQGAKELIQLAKTTGFNLPDGTIAPAGSVAAFDYVRKTLNSPKIWSRDKASSIREINQAIDKDIAAVADPALYKLGDKVHQVEKNLLGSKGIDKLFGEVDPNGVITSSTPLEKIPSKLNNLPKDQWRHIRDTLDDLANGRIKGAPEGLPPVPQELRQAAAAARAEIDGALAREVFKAGSDKMGVWNQNSANKTMNSLVGEKILETFPPDEVRRFHLLNTVGQIVPGIHSYEGAALQARRVGLIEGNLPKIGAGAGAAVGGYVGSVPGAGIGGYLGQQVGAKYAAKIEQKALTKAAQKAEQEMEKAKALGKQTGQNNLNDLNK</sequence>
<accession>A0A6J7WJL7</accession>
<gene>
    <name evidence="2" type="ORF">UFOVP205_42</name>
</gene>
<reference evidence="2" key="1">
    <citation type="submission" date="2020-05" db="EMBL/GenBank/DDBJ databases">
        <authorList>
            <person name="Chiriac C."/>
            <person name="Salcher M."/>
            <person name="Ghai R."/>
            <person name="Kavagutti S V."/>
        </authorList>
    </citation>
    <scope>NUCLEOTIDE SEQUENCE</scope>
</reference>
<organism evidence="2">
    <name type="scientific">uncultured Caudovirales phage</name>
    <dbReference type="NCBI Taxonomy" id="2100421"/>
    <lineage>
        <taxon>Viruses</taxon>
        <taxon>Duplodnaviria</taxon>
        <taxon>Heunggongvirae</taxon>
        <taxon>Uroviricota</taxon>
        <taxon>Caudoviricetes</taxon>
        <taxon>Peduoviridae</taxon>
        <taxon>Maltschvirus</taxon>
        <taxon>Maltschvirus maltsch</taxon>
    </lineage>
</organism>
<feature type="compositionally biased region" description="Polar residues" evidence="1">
    <location>
        <begin position="839"/>
        <end position="850"/>
    </location>
</feature>
<name>A0A6J7WJL7_9CAUD</name>
<proteinExistence type="predicted"/>